<evidence type="ECO:0000313" key="2">
    <source>
        <dbReference type="Proteomes" id="UP000032304"/>
    </source>
</evidence>
<evidence type="ECO:0000313" key="1">
    <source>
        <dbReference type="EMBL" id="KJB57719.1"/>
    </source>
</evidence>
<dbReference type="EMBL" id="CM001748">
    <property type="protein sequence ID" value="KJB57719.1"/>
    <property type="molecule type" value="Genomic_DNA"/>
</dbReference>
<proteinExistence type="predicted"/>
<sequence length="164" mass="18436">MTKKDANNNIIRSFPKYMLAEILKHAASNSITDFLNAKLTCKAFHGASNYHQIFENVSMDKLSVVPWRKIVSSLDLANSSKISSKFIASFRLKTEEFLSSMWVYLSLTGPKQIGCNCCHHDIRLTCSSSSEGQSWEASNNVGRRCDSCFWDHEATLFVVCLGNI</sequence>
<gene>
    <name evidence="1" type="ORF">B456_009G177300</name>
</gene>
<accession>A0A0D2TLL5</accession>
<organism evidence="1 2">
    <name type="scientific">Gossypium raimondii</name>
    <name type="common">Peruvian cotton</name>
    <name type="synonym">Gossypium klotzschianum subsp. raimondii</name>
    <dbReference type="NCBI Taxonomy" id="29730"/>
    <lineage>
        <taxon>Eukaryota</taxon>
        <taxon>Viridiplantae</taxon>
        <taxon>Streptophyta</taxon>
        <taxon>Embryophyta</taxon>
        <taxon>Tracheophyta</taxon>
        <taxon>Spermatophyta</taxon>
        <taxon>Magnoliopsida</taxon>
        <taxon>eudicotyledons</taxon>
        <taxon>Gunneridae</taxon>
        <taxon>Pentapetalae</taxon>
        <taxon>rosids</taxon>
        <taxon>malvids</taxon>
        <taxon>Malvales</taxon>
        <taxon>Malvaceae</taxon>
        <taxon>Malvoideae</taxon>
        <taxon>Gossypium</taxon>
    </lineage>
</organism>
<dbReference type="STRING" id="29730.A0A0D2TLL5"/>
<reference evidence="1 2" key="1">
    <citation type="journal article" date="2012" name="Nature">
        <title>Repeated polyploidization of Gossypium genomes and the evolution of spinnable cotton fibres.</title>
        <authorList>
            <person name="Paterson A.H."/>
            <person name="Wendel J.F."/>
            <person name="Gundlach H."/>
            <person name="Guo H."/>
            <person name="Jenkins J."/>
            <person name="Jin D."/>
            <person name="Llewellyn D."/>
            <person name="Showmaker K.C."/>
            <person name="Shu S."/>
            <person name="Udall J."/>
            <person name="Yoo M.J."/>
            <person name="Byers R."/>
            <person name="Chen W."/>
            <person name="Doron-Faigenboim A."/>
            <person name="Duke M.V."/>
            <person name="Gong L."/>
            <person name="Grimwood J."/>
            <person name="Grover C."/>
            <person name="Grupp K."/>
            <person name="Hu G."/>
            <person name="Lee T.H."/>
            <person name="Li J."/>
            <person name="Lin L."/>
            <person name="Liu T."/>
            <person name="Marler B.S."/>
            <person name="Page J.T."/>
            <person name="Roberts A.W."/>
            <person name="Romanel E."/>
            <person name="Sanders W.S."/>
            <person name="Szadkowski E."/>
            <person name="Tan X."/>
            <person name="Tang H."/>
            <person name="Xu C."/>
            <person name="Wang J."/>
            <person name="Wang Z."/>
            <person name="Zhang D."/>
            <person name="Zhang L."/>
            <person name="Ashrafi H."/>
            <person name="Bedon F."/>
            <person name="Bowers J.E."/>
            <person name="Brubaker C.L."/>
            <person name="Chee P.W."/>
            <person name="Das S."/>
            <person name="Gingle A.R."/>
            <person name="Haigler C.H."/>
            <person name="Harker D."/>
            <person name="Hoffmann L.V."/>
            <person name="Hovav R."/>
            <person name="Jones D.C."/>
            <person name="Lemke C."/>
            <person name="Mansoor S."/>
            <person name="ur Rahman M."/>
            <person name="Rainville L.N."/>
            <person name="Rambani A."/>
            <person name="Reddy U.K."/>
            <person name="Rong J.K."/>
            <person name="Saranga Y."/>
            <person name="Scheffler B.E."/>
            <person name="Scheffler J.A."/>
            <person name="Stelly D.M."/>
            <person name="Triplett B.A."/>
            <person name="Van Deynze A."/>
            <person name="Vaslin M.F."/>
            <person name="Waghmare V.N."/>
            <person name="Walford S.A."/>
            <person name="Wright R.J."/>
            <person name="Zaki E.A."/>
            <person name="Zhang T."/>
            <person name="Dennis E.S."/>
            <person name="Mayer K.F."/>
            <person name="Peterson D.G."/>
            <person name="Rokhsar D.S."/>
            <person name="Wang X."/>
            <person name="Schmutz J."/>
        </authorList>
    </citation>
    <scope>NUCLEOTIDE SEQUENCE [LARGE SCALE GENOMIC DNA]</scope>
</reference>
<protein>
    <recommendedName>
        <fullName evidence="3">F-box domain-containing protein</fullName>
    </recommendedName>
</protein>
<dbReference type="Gramene" id="KJB57719">
    <property type="protein sequence ID" value="KJB57719"/>
    <property type="gene ID" value="B456_009G177300"/>
</dbReference>
<name>A0A0D2TLL5_GOSRA</name>
<evidence type="ECO:0008006" key="3">
    <source>
        <dbReference type="Google" id="ProtNLM"/>
    </source>
</evidence>
<dbReference type="Proteomes" id="UP000032304">
    <property type="component" value="Chromosome 9"/>
</dbReference>
<keyword evidence="2" id="KW-1185">Reference proteome</keyword>
<dbReference type="AlphaFoldDB" id="A0A0D2TLL5"/>